<sequence>MSVSQNLPIRFDLPFSESKNAWSQLCEAAYMTRAYANTLGNKTRAAHHIHLDRKHFRELLRKHTAHVSDSKTTLTNLPILYDAHFAQAKIAWVELFERTYLEYYVQKCKSLSHMARCVHLDRKHLRRRLQKYHLDKPTYVSPPQIPEHVAPLHVQESNVAPALNAYTRLNRRFYNGTNFKRGMIAYLDFNGERTTRQGLRCVSEKLDGFYIWYGKIIHGNWNRLQNILTQLRILIPTKQVCIYDWNDALVPIEYKHALIRKHAGESVDNILAFYFSHDTN</sequence>
<evidence type="ECO:0000313" key="1">
    <source>
        <dbReference type="EMBL" id="OGL97619.1"/>
    </source>
</evidence>
<dbReference type="SUPFAM" id="SSF46689">
    <property type="entry name" value="Homeodomain-like"/>
    <property type="match status" value="1"/>
</dbReference>
<accession>A0A1F7W4D9</accession>
<gene>
    <name evidence="1" type="ORF">A2318_04185</name>
</gene>
<dbReference type="AlphaFoldDB" id="A0A1F7W4D9"/>
<dbReference type="Proteomes" id="UP000177331">
    <property type="component" value="Unassembled WGS sequence"/>
</dbReference>
<evidence type="ECO:0000313" key="2">
    <source>
        <dbReference type="Proteomes" id="UP000177331"/>
    </source>
</evidence>
<reference evidence="1 2" key="1">
    <citation type="journal article" date="2016" name="Nat. Commun.">
        <title>Thousands of microbial genomes shed light on interconnected biogeochemical processes in an aquifer system.</title>
        <authorList>
            <person name="Anantharaman K."/>
            <person name="Brown C.T."/>
            <person name="Hug L.A."/>
            <person name="Sharon I."/>
            <person name="Castelle C.J."/>
            <person name="Probst A.J."/>
            <person name="Thomas B.C."/>
            <person name="Singh A."/>
            <person name="Wilkins M.J."/>
            <person name="Karaoz U."/>
            <person name="Brodie E.L."/>
            <person name="Williams K.H."/>
            <person name="Hubbard S.S."/>
            <person name="Banfield J.F."/>
        </authorList>
    </citation>
    <scope>NUCLEOTIDE SEQUENCE [LARGE SCALE GENOMIC DNA]</scope>
</reference>
<evidence type="ECO:0008006" key="3">
    <source>
        <dbReference type="Google" id="ProtNLM"/>
    </source>
</evidence>
<organism evidence="1 2">
    <name type="scientific">Candidatus Uhrbacteria bacterium RIFOXYB2_FULL_45_11</name>
    <dbReference type="NCBI Taxonomy" id="1802421"/>
    <lineage>
        <taxon>Bacteria</taxon>
        <taxon>Candidatus Uhriibacteriota</taxon>
    </lineage>
</organism>
<comment type="caution">
    <text evidence="1">The sequence shown here is derived from an EMBL/GenBank/DDBJ whole genome shotgun (WGS) entry which is preliminary data.</text>
</comment>
<protein>
    <recommendedName>
        <fullName evidence="3">DNA binding HTH domain-containing protein</fullName>
    </recommendedName>
</protein>
<name>A0A1F7W4D9_9BACT</name>
<proteinExistence type="predicted"/>
<dbReference type="InterPro" id="IPR009057">
    <property type="entry name" value="Homeodomain-like_sf"/>
</dbReference>
<dbReference type="EMBL" id="MGFD01000039">
    <property type="protein sequence ID" value="OGL97619.1"/>
    <property type="molecule type" value="Genomic_DNA"/>
</dbReference>
<dbReference type="STRING" id="1802421.A2318_04185"/>